<gene>
    <name evidence="1" type="ORF">ATEIFO6365_0001099700</name>
</gene>
<protein>
    <submittedName>
        <fullName evidence="1">Uncharacterized protein</fullName>
    </submittedName>
</protein>
<name>A0A5M3YNZ1_ASPTE</name>
<evidence type="ECO:0000313" key="2">
    <source>
        <dbReference type="Proteomes" id="UP000452235"/>
    </source>
</evidence>
<evidence type="ECO:0000313" key="1">
    <source>
        <dbReference type="EMBL" id="GFF12773.1"/>
    </source>
</evidence>
<dbReference type="AlphaFoldDB" id="A0A5M3YNZ1"/>
<proteinExistence type="predicted"/>
<reference evidence="1 2" key="1">
    <citation type="submission" date="2020-01" db="EMBL/GenBank/DDBJ databases">
        <title>Aspergillus terreus IFO 6365 whole genome shotgun sequence.</title>
        <authorList>
            <person name="Kanamasa S."/>
            <person name="Takahashi H."/>
        </authorList>
    </citation>
    <scope>NUCLEOTIDE SEQUENCE [LARGE SCALE GENOMIC DNA]</scope>
    <source>
        <strain evidence="1 2">IFO 6365</strain>
    </source>
</reference>
<keyword evidence="2" id="KW-1185">Reference proteome</keyword>
<dbReference type="OrthoDB" id="9983241at2759"/>
<accession>A0A5M3YNZ1</accession>
<organism evidence="1 2">
    <name type="scientific">Aspergillus terreus</name>
    <dbReference type="NCBI Taxonomy" id="33178"/>
    <lineage>
        <taxon>Eukaryota</taxon>
        <taxon>Fungi</taxon>
        <taxon>Dikarya</taxon>
        <taxon>Ascomycota</taxon>
        <taxon>Pezizomycotina</taxon>
        <taxon>Eurotiomycetes</taxon>
        <taxon>Eurotiomycetidae</taxon>
        <taxon>Eurotiales</taxon>
        <taxon>Aspergillaceae</taxon>
        <taxon>Aspergillus</taxon>
        <taxon>Aspergillus subgen. Circumdati</taxon>
    </lineage>
</organism>
<sequence>MSAIFKGLSKAAVLCLALQLASPVTADPRACDGTNKKLDPSYFTLKESNNAYLSDLAQVMAGSKVTVSEVLDSANRDLLTGPVPGNPDEMWLWNEGDYETTKWIPQGMSSSGDALAVGTYEGRDVWLVSWYQDEGDANVRVSFIDRATHKYRHVLLVEPNAKDNFTSVPIHAGGIAWYGNALYVVDTSKGLRVFDMDNLWEVAIADGVGKNDAAGGYSANSYRYVLPQIRSYSWPALQPNSAFRHSWVALDRADSPDTLLVGEYQTTDVDLPIRLVKYPLDYTTRRLRNTNGVVTATWAYCVDILRMQGGFSRNDTFYLGRSNGENNGGDLFTWTPGELAQETSSWFPPGNEDLSYNEAKGEWYTVTEHVGQRYIVSYKREIN</sequence>
<comment type="caution">
    <text evidence="1">The sequence shown here is derived from an EMBL/GenBank/DDBJ whole genome shotgun (WGS) entry which is preliminary data.</text>
</comment>
<dbReference type="VEuPathDB" id="FungiDB:ATEG_01770"/>
<dbReference type="EMBL" id="BLJY01000001">
    <property type="protein sequence ID" value="GFF12773.1"/>
    <property type="molecule type" value="Genomic_DNA"/>
</dbReference>
<dbReference type="Proteomes" id="UP000452235">
    <property type="component" value="Unassembled WGS sequence"/>
</dbReference>